<keyword evidence="5" id="KW-1185">Reference proteome</keyword>
<dbReference type="EMBL" id="FOLD01000038">
    <property type="protein sequence ID" value="SFD80146.1"/>
    <property type="molecule type" value="Genomic_DNA"/>
</dbReference>
<dbReference type="OrthoDB" id="3389160at2"/>
<reference evidence="5" key="1">
    <citation type="submission" date="2016-10" db="EMBL/GenBank/DDBJ databases">
        <authorList>
            <person name="Varghese N."/>
            <person name="Submissions S."/>
        </authorList>
    </citation>
    <scope>NUCLEOTIDE SEQUENCE [LARGE SCALE GENOMIC DNA]</scope>
    <source>
        <strain evidence="5">CGMCC 1.12041</strain>
    </source>
</reference>
<keyword evidence="2" id="KW-0012">Acyltransferase</keyword>
<evidence type="ECO:0000313" key="4">
    <source>
        <dbReference type="EMBL" id="SFD80146.1"/>
    </source>
</evidence>
<dbReference type="SUPFAM" id="SSF55729">
    <property type="entry name" value="Acyl-CoA N-acyltransferases (Nat)"/>
    <property type="match status" value="1"/>
</dbReference>
<evidence type="ECO:0000313" key="5">
    <source>
        <dbReference type="Proteomes" id="UP000198639"/>
    </source>
</evidence>
<accession>A0A1I1VB17</accession>
<dbReference type="Proteomes" id="UP000198639">
    <property type="component" value="Unassembled WGS sequence"/>
</dbReference>
<dbReference type="PANTHER" id="PTHR43877">
    <property type="entry name" value="AMINOALKYLPHOSPHONATE N-ACETYLTRANSFERASE-RELATED-RELATED"/>
    <property type="match status" value="1"/>
</dbReference>
<dbReference type="STRING" id="1164594.SAMN05216204_13840"/>
<dbReference type="GO" id="GO:0005840">
    <property type="term" value="C:ribosome"/>
    <property type="evidence" value="ECO:0007669"/>
    <property type="project" value="UniProtKB-KW"/>
</dbReference>
<dbReference type="CDD" id="cd04301">
    <property type="entry name" value="NAT_SF"/>
    <property type="match status" value="1"/>
</dbReference>
<keyword evidence="1" id="KW-0808">Transferase</keyword>
<protein>
    <submittedName>
        <fullName evidence="4">Ribosomal protein S18 acetylase RimI</fullName>
    </submittedName>
</protein>
<dbReference type="Pfam" id="PF00583">
    <property type="entry name" value="Acetyltransf_1"/>
    <property type="match status" value="1"/>
</dbReference>
<sequence>MSLTIRRIDSLDEGLLASLAGVLGDCVAGGASVGFMNPFAPEQAQAFWRGVARAVAAGERLLFVAEIGGAVAGTVQLVLAQPDNQPHRAEISKLLVQRAARRSGAGEALMRAAESAARAAGKTLLVLDTASSDAERLYLRLGWELCGTIPDYAMWPDGGLVDTLVFYKRLV</sequence>
<evidence type="ECO:0000259" key="3">
    <source>
        <dbReference type="PROSITE" id="PS51186"/>
    </source>
</evidence>
<keyword evidence="4" id="KW-0689">Ribosomal protein</keyword>
<dbReference type="InterPro" id="IPR000182">
    <property type="entry name" value="GNAT_dom"/>
</dbReference>
<gene>
    <name evidence="4" type="ORF">SAMN05216204_13840</name>
</gene>
<dbReference type="AlphaFoldDB" id="A0A1I1VB17"/>
<dbReference type="PROSITE" id="PS51186">
    <property type="entry name" value="GNAT"/>
    <property type="match status" value="1"/>
</dbReference>
<evidence type="ECO:0000256" key="2">
    <source>
        <dbReference type="ARBA" id="ARBA00023315"/>
    </source>
</evidence>
<dbReference type="RefSeq" id="WP_091876746.1">
    <property type="nucleotide sequence ID" value="NZ_FOLD01000038.1"/>
</dbReference>
<evidence type="ECO:0000256" key="1">
    <source>
        <dbReference type="ARBA" id="ARBA00022679"/>
    </source>
</evidence>
<dbReference type="GO" id="GO:0016747">
    <property type="term" value="F:acyltransferase activity, transferring groups other than amino-acyl groups"/>
    <property type="evidence" value="ECO:0007669"/>
    <property type="project" value="InterPro"/>
</dbReference>
<keyword evidence="4" id="KW-0687">Ribonucleoprotein</keyword>
<dbReference type="InterPro" id="IPR050832">
    <property type="entry name" value="Bact_Acetyltransf"/>
</dbReference>
<feature type="domain" description="N-acetyltransferase" evidence="3">
    <location>
        <begin position="6"/>
        <end position="171"/>
    </location>
</feature>
<dbReference type="PANTHER" id="PTHR43877:SF2">
    <property type="entry name" value="AMINOALKYLPHOSPHONATE N-ACETYLTRANSFERASE-RELATED"/>
    <property type="match status" value="1"/>
</dbReference>
<name>A0A1I1VB17_9BURK</name>
<dbReference type="Gene3D" id="3.40.630.30">
    <property type="match status" value="1"/>
</dbReference>
<proteinExistence type="predicted"/>
<dbReference type="InterPro" id="IPR016181">
    <property type="entry name" value="Acyl_CoA_acyltransferase"/>
</dbReference>
<organism evidence="4 5">
    <name type="scientific">Massilia yuzhufengensis</name>
    <dbReference type="NCBI Taxonomy" id="1164594"/>
    <lineage>
        <taxon>Bacteria</taxon>
        <taxon>Pseudomonadati</taxon>
        <taxon>Pseudomonadota</taxon>
        <taxon>Betaproteobacteria</taxon>
        <taxon>Burkholderiales</taxon>
        <taxon>Oxalobacteraceae</taxon>
        <taxon>Telluria group</taxon>
        <taxon>Massilia</taxon>
    </lineage>
</organism>